<protein>
    <submittedName>
        <fullName evidence="2">Uncharacterized protein</fullName>
    </submittedName>
</protein>
<evidence type="ECO:0000313" key="3">
    <source>
        <dbReference type="Proteomes" id="UP000029120"/>
    </source>
</evidence>
<sequence>MAATEGSVLALISKRLRTHRKKQNRIAEMEESLSQGKTLNKDQEEILRSKPIINALIEELLKLRLPPPPPTTTADLPKQKARKEKGQEKDVVKTDEVSNNSDEVSNNSDEVSNDNTSTCNGADDVTPATTSKPRRRRNKSKKPAQASERFD</sequence>
<gene>
    <name evidence="2" type="ordered locus">AALP_Aa3g034300</name>
</gene>
<feature type="compositionally biased region" description="Basic and acidic residues" evidence="1">
    <location>
        <begin position="84"/>
        <end position="96"/>
    </location>
</feature>
<dbReference type="OrthoDB" id="69150at2759"/>
<feature type="compositionally biased region" description="Basic residues" evidence="1">
    <location>
        <begin position="132"/>
        <end position="142"/>
    </location>
</feature>
<name>A0A087H6S4_ARAAL</name>
<dbReference type="AlphaFoldDB" id="A0A087H6S4"/>
<evidence type="ECO:0000256" key="1">
    <source>
        <dbReference type="SAM" id="MobiDB-lite"/>
    </source>
</evidence>
<dbReference type="PANTHER" id="PTHR37736:SF2">
    <property type="entry name" value="GENOME ASSEMBLY, CHROMOSOME: A09"/>
    <property type="match status" value="1"/>
</dbReference>
<accession>A0A087H6S4</accession>
<dbReference type="EMBL" id="CM002871">
    <property type="protein sequence ID" value="KFK37826.1"/>
    <property type="molecule type" value="Genomic_DNA"/>
</dbReference>
<reference evidence="3" key="1">
    <citation type="journal article" date="2015" name="Nat. Plants">
        <title>Genome expansion of Arabis alpina linked with retrotransposition and reduced symmetric DNA methylation.</title>
        <authorList>
            <person name="Willing E.M."/>
            <person name="Rawat V."/>
            <person name="Mandakova T."/>
            <person name="Maumus F."/>
            <person name="James G.V."/>
            <person name="Nordstroem K.J."/>
            <person name="Becker C."/>
            <person name="Warthmann N."/>
            <person name="Chica C."/>
            <person name="Szarzynska B."/>
            <person name="Zytnicki M."/>
            <person name="Albani M.C."/>
            <person name="Kiefer C."/>
            <person name="Bergonzi S."/>
            <person name="Castaings L."/>
            <person name="Mateos J.L."/>
            <person name="Berns M.C."/>
            <person name="Bujdoso N."/>
            <person name="Piofczyk T."/>
            <person name="de Lorenzo L."/>
            <person name="Barrero-Sicilia C."/>
            <person name="Mateos I."/>
            <person name="Piednoel M."/>
            <person name="Hagmann J."/>
            <person name="Chen-Min-Tao R."/>
            <person name="Iglesias-Fernandez R."/>
            <person name="Schuster S.C."/>
            <person name="Alonso-Blanco C."/>
            <person name="Roudier F."/>
            <person name="Carbonero P."/>
            <person name="Paz-Ares J."/>
            <person name="Davis S.J."/>
            <person name="Pecinka A."/>
            <person name="Quesneville H."/>
            <person name="Colot V."/>
            <person name="Lysak M.A."/>
            <person name="Weigel D."/>
            <person name="Coupland G."/>
            <person name="Schneeberger K."/>
        </authorList>
    </citation>
    <scope>NUCLEOTIDE SEQUENCE [LARGE SCALE GENOMIC DNA]</scope>
    <source>
        <strain evidence="3">cv. Pajares</strain>
    </source>
</reference>
<organism evidence="2 3">
    <name type="scientific">Arabis alpina</name>
    <name type="common">Alpine rock-cress</name>
    <dbReference type="NCBI Taxonomy" id="50452"/>
    <lineage>
        <taxon>Eukaryota</taxon>
        <taxon>Viridiplantae</taxon>
        <taxon>Streptophyta</taxon>
        <taxon>Embryophyta</taxon>
        <taxon>Tracheophyta</taxon>
        <taxon>Spermatophyta</taxon>
        <taxon>Magnoliopsida</taxon>
        <taxon>eudicotyledons</taxon>
        <taxon>Gunneridae</taxon>
        <taxon>Pentapetalae</taxon>
        <taxon>rosids</taxon>
        <taxon>malvids</taxon>
        <taxon>Brassicales</taxon>
        <taxon>Brassicaceae</taxon>
        <taxon>Arabideae</taxon>
        <taxon>Arabis</taxon>
    </lineage>
</organism>
<dbReference type="Proteomes" id="UP000029120">
    <property type="component" value="Chromosome 3"/>
</dbReference>
<keyword evidence="3" id="KW-1185">Reference proteome</keyword>
<feature type="compositionally biased region" description="Low complexity" evidence="1">
    <location>
        <begin position="97"/>
        <end position="118"/>
    </location>
</feature>
<proteinExistence type="predicted"/>
<dbReference type="Gramene" id="KFK37826">
    <property type="protein sequence ID" value="KFK37826"/>
    <property type="gene ID" value="AALP_AA3G034300"/>
</dbReference>
<feature type="region of interest" description="Disordered" evidence="1">
    <location>
        <begin position="19"/>
        <end position="42"/>
    </location>
</feature>
<evidence type="ECO:0000313" key="2">
    <source>
        <dbReference type="EMBL" id="KFK37826.1"/>
    </source>
</evidence>
<feature type="region of interest" description="Disordered" evidence="1">
    <location>
        <begin position="63"/>
        <end position="151"/>
    </location>
</feature>
<dbReference type="PANTHER" id="PTHR37736">
    <property type="entry name" value="GLYCINE-RICH PROTEIN"/>
    <property type="match status" value="1"/>
</dbReference>